<sequence>MKGKWRQINHGGRIVVQQKGDESKLEIKDVTKTDSGQYRCVAVNKHGEIECNTNLSVEERKQESFEGDLRAKLKKTPTKKKEEE</sequence>
<organism evidence="3 4">
    <name type="scientific">Staurois parvus</name>
    <dbReference type="NCBI Taxonomy" id="386267"/>
    <lineage>
        <taxon>Eukaryota</taxon>
        <taxon>Metazoa</taxon>
        <taxon>Chordata</taxon>
        <taxon>Craniata</taxon>
        <taxon>Vertebrata</taxon>
        <taxon>Euteleostomi</taxon>
        <taxon>Amphibia</taxon>
        <taxon>Batrachia</taxon>
        <taxon>Anura</taxon>
        <taxon>Neobatrachia</taxon>
        <taxon>Ranoidea</taxon>
        <taxon>Ranidae</taxon>
        <taxon>Staurois</taxon>
    </lineage>
</organism>
<comment type="caution">
    <text evidence="3">The sequence shown here is derived from an EMBL/GenBank/DDBJ whole genome shotgun (WGS) entry which is preliminary data.</text>
</comment>
<protein>
    <recommendedName>
        <fullName evidence="2">Ig-like domain-containing protein</fullName>
    </recommendedName>
</protein>
<feature type="non-terminal residue" evidence="3">
    <location>
        <position position="84"/>
    </location>
</feature>
<gene>
    <name evidence="3" type="ORF">SPARVUS_LOCUS4591833</name>
</gene>
<evidence type="ECO:0000313" key="3">
    <source>
        <dbReference type="EMBL" id="CAI9556847.1"/>
    </source>
</evidence>
<dbReference type="InterPro" id="IPR007110">
    <property type="entry name" value="Ig-like_dom"/>
</dbReference>
<feature type="domain" description="Ig-like" evidence="2">
    <location>
        <begin position="1"/>
        <end position="56"/>
    </location>
</feature>
<dbReference type="InterPro" id="IPR013783">
    <property type="entry name" value="Ig-like_fold"/>
</dbReference>
<evidence type="ECO:0000259" key="2">
    <source>
        <dbReference type="PROSITE" id="PS50835"/>
    </source>
</evidence>
<dbReference type="InterPro" id="IPR036179">
    <property type="entry name" value="Ig-like_dom_sf"/>
</dbReference>
<dbReference type="InterPro" id="IPR013098">
    <property type="entry name" value="Ig_I-set"/>
</dbReference>
<dbReference type="Gene3D" id="2.60.40.10">
    <property type="entry name" value="Immunoglobulins"/>
    <property type="match status" value="1"/>
</dbReference>
<dbReference type="EMBL" id="CATNWA010008786">
    <property type="protein sequence ID" value="CAI9556847.1"/>
    <property type="molecule type" value="Genomic_DNA"/>
</dbReference>
<dbReference type="SUPFAM" id="SSF48726">
    <property type="entry name" value="Immunoglobulin"/>
    <property type="match status" value="1"/>
</dbReference>
<dbReference type="Pfam" id="PF07679">
    <property type="entry name" value="I-set"/>
    <property type="match status" value="1"/>
</dbReference>
<name>A0ABN9CCH6_9NEOB</name>
<dbReference type="PANTHER" id="PTHR47633:SF16">
    <property type="entry name" value="CAVP-TARGET PROTEIN-LIKE"/>
    <property type="match status" value="1"/>
</dbReference>
<feature type="region of interest" description="Disordered" evidence="1">
    <location>
        <begin position="60"/>
        <end position="84"/>
    </location>
</feature>
<evidence type="ECO:0000256" key="1">
    <source>
        <dbReference type="SAM" id="MobiDB-lite"/>
    </source>
</evidence>
<evidence type="ECO:0000313" key="4">
    <source>
        <dbReference type="Proteomes" id="UP001162483"/>
    </source>
</evidence>
<reference evidence="3" key="1">
    <citation type="submission" date="2023-05" db="EMBL/GenBank/DDBJ databases">
        <authorList>
            <person name="Stuckert A."/>
        </authorList>
    </citation>
    <scope>NUCLEOTIDE SEQUENCE</scope>
</reference>
<proteinExistence type="predicted"/>
<dbReference type="PROSITE" id="PS50835">
    <property type="entry name" value="IG_LIKE"/>
    <property type="match status" value="1"/>
</dbReference>
<dbReference type="PANTHER" id="PTHR47633">
    <property type="entry name" value="IMMUNOGLOBULIN"/>
    <property type="match status" value="1"/>
</dbReference>
<dbReference type="Proteomes" id="UP001162483">
    <property type="component" value="Unassembled WGS sequence"/>
</dbReference>
<accession>A0ABN9CCH6</accession>
<feature type="compositionally biased region" description="Basic and acidic residues" evidence="1">
    <location>
        <begin position="60"/>
        <end position="71"/>
    </location>
</feature>
<keyword evidence="4" id="KW-1185">Reference proteome</keyword>